<name>A0A6C0LI43_9ZZZZ</name>
<dbReference type="EMBL" id="MN740504">
    <property type="protein sequence ID" value="QHU30203.1"/>
    <property type="molecule type" value="Genomic_DNA"/>
</dbReference>
<evidence type="ECO:0000313" key="1">
    <source>
        <dbReference type="EMBL" id="QHU30203.1"/>
    </source>
</evidence>
<proteinExistence type="predicted"/>
<organism evidence="1">
    <name type="scientific">viral metagenome</name>
    <dbReference type="NCBI Taxonomy" id="1070528"/>
    <lineage>
        <taxon>unclassified sequences</taxon>
        <taxon>metagenomes</taxon>
        <taxon>organismal metagenomes</taxon>
    </lineage>
</organism>
<dbReference type="AlphaFoldDB" id="A0A6C0LI43"/>
<reference evidence="1" key="1">
    <citation type="journal article" date="2020" name="Nature">
        <title>Giant virus diversity and host interactions through global metagenomics.</title>
        <authorList>
            <person name="Schulz F."/>
            <person name="Roux S."/>
            <person name="Paez-Espino D."/>
            <person name="Jungbluth S."/>
            <person name="Walsh D.A."/>
            <person name="Denef V.J."/>
            <person name="McMahon K.D."/>
            <person name="Konstantinidis K.T."/>
            <person name="Eloe-Fadrosh E.A."/>
            <person name="Kyrpides N.C."/>
            <person name="Woyke T."/>
        </authorList>
    </citation>
    <scope>NUCLEOTIDE SEQUENCE</scope>
    <source>
        <strain evidence="1">GVMAG-M-3300027833-11</strain>
    </source>
</reference>
<protein>
    <submittedName>
        <fullName evidence="1">Uncharacterized protein</fullName>
    </submittedName>
</protein>
<accession>A0A6C0LI43</accession>
<sequence>MSILTAFNNHFEEFLNDVIRVFPDDIDIATAANALGKLRKANPRLIILTFKEHVISQYGDEINAGNLNFFLNKDYSNDVEGTSQASAILDKIDKIKEPIRNMDPTEQAKVLQYMQNLCKICNMYNN</sequence>